<feature type="region of interest" description="Disordered" evidence="1">
    <location>
        <begin position="1"/>
        <end position="40"/>
    </location>
</feature>
<protein>
    <submittedName>
        <fullName evidence="2">DUF523 domain-containing protein</fullName>
    </submittedName>
</protein>
<reference evidence="2" key="1">
    <citation type="journal article" date="2020" name="mSystems">
        <title>Genome- and Community-Level Interaction Insights into Carbon Utilization and Element Cycling Functions of Hydrothermarchaeota in Hydrothermal Sediment.</title>
        <authorList>
            <person name="Zhou Z."/>
            <person name="Liu Y."/>
            <person name="Xu W."/>
            <person name="Pan J."/>
            <person name="Luo Z.H."/>
            <person name="Li M."/>
        </authorList>
    </citation>
    <scope>NUCLEOTIDE SEQUENCE [LARGE SCALE GENOMIC DNA]</scope>
    <source>
        <strain evidence="2">HyVt-443</strain>
    </source>
</reference>
<sequence length="242" mass="26319">MPGPTTRRMRRDSSGSTPCDCGSLPSARGRHPLSHLKNRGIGSTLERVESSDPTQEAACRPRVVVSACLLGEKVRYDGSDRRLPWLTEILSGHCGLQSICPEVEAGLGVPRPPVRLLREPTGEIRVRGVDDPSLDVTDRLQDACRSLLDRFEGVDGVILKSRSPSCAVDDAPCPGPGDGEGRCPGLFARMCRQRYPDLPLIDERGLASEAGKVGFLIQVFRYRCRRLRPSADPAGWPLPGKA</sequence>
<dbReference type="EMBL" id="DRKP01000185">
    <property type="protein sequence ID" value="HEB97619.1"/>
    <property type="molecule type" value="Genomic_DNA"/>
</dbReference>
<name>A0A831RRC4_9GAMM</name>
<evidence type="ECO:0000256" key="1">
    <source>
        <dbReference type="SAM" id="MobiDB-lite"/>
    </source>
</evidence>
<dbReference type="AlphaFoldDB" id="A0A831RRC4"/>
<comment type="caution">
    <text evidence="2">The sequence shown here is derived from an EMBL/GenBank/DDBJ whole genome shotgun (WGS) entry which is preliminary data.</text>
</comment>
<gene>
    <name evidence="2" type="ORF">ENI96_14450</name>
</gene>
<dbReference type="PANTHER" id="PTHR30087">
    <property type="entry name" value="INNER MEMBRANE PROTEIN"/>
    <property type="match status" value="1"/>
</dbReference>
<evidence type="ECO:0000313" key="2">
    <source>
        <dbReference type="EMBL" id="HEB97619.1"/>
    </source>
</evidence>
<dbReference type="InterPro" id="IPR007553">
    <property type="entry name" value="2-thiour_desulf"/>
</dbReference>
<dbReference type="Pfam" id="PF04463">
    <property type="entry name" value="2-thiour_desulf"/>
    <property type="match status" value="1"/>
</dbReference>
<dbReference type="Proteomes" id="UP000886251">
    <property type="component" value="Unassembled WGS sequence"/>
</dbReference>
<dbReference type="PANTHER" id="PTHR30087:SF0">
    <property type="entry name" value="INNER MEMBRANE PROTEIN"/>
    <property type="match status" value="1"/>
</dbReference>
<feature type="compositionally biased region" description="Basic residues" evidence="1">
    <location>
        <begin position="28"/>
        <end position="38"/>
    </location>
</feature>
<proteinExistence type="predicted"/>
<organism evidence="2">
    <name type="scientific">Sedimenticola thiotaurini</name>
    <dbReference type="NCBI Taxonomy" id="1543721"/>
    <lineage>
        <taxon>Bacteria</taxon>
        <taxon>Pseudomonadati</taxon>
        <taxon>Pseudomonadota</taxon>
        <taxon>Gammaproteobacteria</taxon>
        <taxon>Chromatiales</taxon>
        <taxon>Sedimenticolaceae</taxon>
        <taxon>Sedimenticola</taxon>
    </lineage>
</organism>
<accession>A0A831RRC4</accession>